<proteinExistence type="predicted"/>
<evidence type="ECO:0000256" key="1">
    <source>
        <dbReference type="SAM" id="MobiDB-lite"/>
    </source>
</evidence>
<feature type="compositionally biased region" description="Basic and acidic residues" evidence="1">
    <location>
        <begin position="256"/>
        <end position="265"/>
    </location>
</feature>
<dbReference type="InterPro" id="IPR007320">
    <property type="entry name" value="PDCD2_C"/>
</dbReference>
<dbReference type="EMBL" id="CAXAMN010027717">
    <property type="protein sequence ID" value="CAK9112508.1"/>
    <property type="molecule type" value="Genomic_DNA"/>
</dbReference>
<dbReference type="PANTHER" id="PTHR12298:SF4">
    <property type="entry name" value="PROGRAMMED CELL DEATH PROTEIN 2"/>
    <property type="match status" value="1"/>
</dbReference>
<name>A0ABP0SJE2_9DINO</name>
<dbReference type="Proteomes" id="UP001642484">
    <property type="component" value="Unassembled WGS sequence"/>
</dbReference>
<dbReference type="PANTHER" id="PTHR12298">
    <property type="entry name" value="PCDC2 PROGRAMMED CELL DEATH PROTEIN 2 -RELATED"/>
    <property type="match status" value="1"/>
</dbReference>
<evidence type="ECO:0000313" key="4">
    <source>
        <dbReference type="Proteomes" id="UP001642484"/>
    </source>
</evidence>
<feature type="domain" description="Programmed cell death protein 2 C-terminal" evidence="2">
    <location>
        <begin position="384"/>
        <end position="487"/>
    </location>
</feature>
<gene>
    <name evidence="3" type="ORF">CCMP2556_LOCUS52144</name>
</gene>
<keyword evidence="4" id="KW-1185">Reference proteome</keyword>
<feature type="region of interest" description="Disordered" evidence="1">
    <location>
        <begin position="245"/>
        <end position="265"/>
    </location>
</feature>
<comment type="caution">
    <text evidence="3">The sequence shown here is derived from an EMBL/GenBank/DDBJ whole genome shotgun (WGS) entry which is preliminary data.</text>
</comment>
<protein>
    <recommendedName>
        <fullName evidence="2">Programmed cell death protein 2 C-terminal domain-containing protein</fullName>
    </recommendedName>
</protein>
<evidence type="ECO:0000313" key="3">
    <source>
        <dbReference type="EMBL" id="CAK9112508.1"/>
    </source>
</evidence>
<evidence type="ECO:0000259" key="2">
    <source>
        <dbReference type="Pfam" id="PF04194"/>
    </source>
</evidence>
<reference evidence="3 4" key="1">
    <citation type="submission" date="2024-02" db="EMBL/GenBank/DDBJ databases">
        <authorList>
            <person name="Chen Y."/>
            <person name="Shah S."/>
            <person name="Dougan E. K."/>
            <person name="Thang M."/>
            <person name="Chan C."/>
        </authorList>
    </citation>
    <scope>NUCLEOTIDE SEQUENCE [LARGE SCALE GENOMIC DNA]</scope>
</reference>
<organism evidence="3 4">
    <name type="scientific">Durusdinium trenchii</name>
    <dbReference type="NCBI Taxonomy" id="1381693"/>
    <lineage>
        <taxon>Eukaryota</taxon>
        <taxon>Sar</taxon>
        <taxon>Alveolata</taxon>
        <taxon>Dinophyceae</taxon>
        <taxon>Suessiales</taxon>
        <taxon>Symbiodiniaceae</taxon>
        <taxon>Durusdinium</taxon>
    </lineage>
</organism>
<dbReference type="Pfam" id="PF04194">
    <property type="entry name" value="PDCD2_C"/>
    <property type="match status" value="1"/>
</dbReference>
<accession>A0ABP0SJE2</accession>
<sequence>MLSCNSPGYCCKACAKWEKGGFKKKTFHGPQCQRELAPENAPRKNSSLGATEAWRKMWITTEFTGKVVLQVRDEEEFLAIDSPDCMARYGSIPEILDDGRTIGLALGDTVAFGICPQKETLVAVNVWRVKRPRTQGKPKAAKDEEVRGPLRMLGWAKANKGHYRILCKDLFELYGRDAEIAPEEVPSDLRSGDWISFLVEEPQTSSDALSATDIQVLSKPPAPVPMGDGEDLDAKQLKLSREPALESLGADSSAPSREDTQDLRTPEEWAGAQERLFGHLPALPPKWIRIVGKSTGKEVAVEASAAEQKAEEDGNDPDAYAAAVRESADAVQGIQITDRDKKDKESLEKLKEYQEMVKNDPEAALDKFGGNFVEEWVEERSVKDQVFARFQRFHLLNKNHVLRYQLGGEARWFCQFRQLTEAPTPCSNCGGKRIFECQVQPMLIAQMQGPLRDRLDFGTICVYTCEESCDADAEAACAYIEEFAYVQPEPVAEWIPK</sequence>